<protein>
    <submittedName>
        <fullName evidence="1">Uncharacterized protein</fullName>
    </submittedName>
</protein>
<accession>A0A9P0CQI4</accession>
<dbReference type="PANTHER" id="PTHR31511:SF12">
    <property type="entry name" value="RHO TERMINATION FACTOR N-TERMINAL DOMAIN-CONTAINING PROTEIN"/>
    <property type="match status" value="1"/>
</dbReference>
<proteinExistence type="predicted"/>
<sequence>MTQASEFQTKDSNWSLQEIMFLDVNINRFNSIAASSYIELSISINNKNDVLNIENQDNACFAWSINAAIFPAEGDPKNPSSYPHYDTLLDFQGIDFPVKLKDIKKFENMNNISVNVFGIQRL</sequence>
<evidence type="ECO:0000313" key="2">
    <source>
        <dbReference type="Proteomes" id="UP001153636"/>
    </source>
</evidence>
<gene>
    <name evidence="1" type="ORF">PSYICH_LOCUS5479</name>
</gene>
<dbReference type="AlphaFoldDB" id="A0A9P0CQI4"/>
<reference evidence="1" key="1">
    <citation type="submission" date="2022-01" db="EMBL/GenBank/DDBJ databases">
        <authorList>
            <person name="King R."/>
        </authorList>
    </citation>
    <scope>NUCLEOTIDE SEQUENCE</scope>
</reference>
<dbReference type="OrthoDB" id="2419425at2759"/>
<keyword evidence="2" id="KW-1185">Reference proteome</keyword>
<dbReference type="PANTHER" id="PTHR31511">
    <property type="entry name" value="PROTEIN CBG23764"/>
    <property type="match status" value="1"/>
</dbReference>
<organism evidence="1 2">
    <name type="scientific">Psylliodes chrysocephalus</name>
    <dbReference type="NCBI Taxonomy" id="3402493"/>
    <lineage>
        <taxon>Eukaryota</taxon>
        <taxon>Metazoa</taxon>
        <taxon>Ecdysozoa</taxon>
        <taxon>Arthropoda</taxon>
        <taxon>Hexapoda</taxon>
        <taxon>Insecta</taxon>
        <taxon>Pterygota</taxon>
        <taxon>Neoptera</taxon>
        <taxon>Endopterygota</taxon>
        <taxon>Coleoptera</taxon>
        <taxon>Polyphaga</taxon>
        <taxon>Cucujiformia</taxon>
        <taxon>Chrysomeloidea</taxon>
        <taxon>Chrysomelidae</taxon>
        <taxon>Galerucinae</taxon>
        <taxon>Alticini</taxon>
        <taxon>Psylliodes</taxon>
    </lineage>
</organism>
<dbReference type="Proteomes" id="UP001153636">
    <property type="component" value="Chromosome 17"/>
</dbReference>
<name>A0A9P0CQI4_9CUCU</name>
<dbReference type="EMBL" id="OV651829">
    <property type="protein sequence ID" value="CAH1104413.1"/>
    <property type="molecule type" value="Genomic_DNA"/>
</dbReference>
<evidence type="ECO:0000313" key="1">
    <source>
        <dbReference type="EMBL" id="CAH1104413.1"/>
    </source>
</evidence>